<evidence type="ECO:0000313" key="1">
    <source>
        <dbReference type="EMBL" id="OWP52621.1"/>
    </source>
</evidence>
<gene>
    <name evidence="1" type="ORF">CEG18_01930</name>
</gene>
<dbReference type="eggNOG" id="COG0317">
    <property type="taxonomic scope" value="Bacteria"/>
</dbReference>
<dbReference type="RefSeq" id="WP_088416055.1">
    <property type="nucleotide sequence ID" value="NZ_NJBA01000001.1"/>
</dbReference>
<name>A0A246FE93_PSENT</name>
<accession>A0A246FE93</accession>
<dbReference type="Proteomes" id="UP000198145">
    <property type="component" value="Unassembled WGS sequence"/>
</dbReference>
<proteinExistence type="predicted"/>
<protein>
    <recommendedName>
        <fullName evidence="3">Bifunctional (P)ppGpp synthetase/guanosine-3',5'-bis(Diphosphate) 3'-pyrophosphohydrolase</fullName>
    </recommendedName>
</protein>
<organism evidence="1 2">
    <name type="scientific">Pseudomonas nitroreducens</name>
    <dbReference type="NCBI Taxonomy" id="46680"/>
    <lineage>
        <taxon>Bacteria</taxon>
        <taxon>Pseudomonadati</taxon>
        <taxon>Pseudomonadota</taxon>
        <taxon>Gammaproteobacteria</taxon>
        <taxon>Pseudomonadales</taxon>
        <taxon>Pseudomonadaceae</taxon>
        <taxon>Pseudomonas</taxon>
    </lineage>
</organism>
<dbReference type="EMBL" id="NJBA01000001">
    <property type="protein sequence ID" value="OWP52621.1"/>
    <property type="molecule type" value="Genomic_DNA"/>
</dbReference>
<dbReference type="AlphaFoldDB" id="A0A246FE93"/>
<dbReference type="STRING" id="46680.GCA_000807755_04673"/>
<evidence type="ECO:0000313" key="2">
    <source>
        <dbReference type="Proteomes" id="UP000198145"/>
    </source>
</evidence>
<reference evidence="1 2" key="1">
    <citation type="submission" date="2017-06" db="EMBL/GenBank/DDBJ databases">
        <title>Draft genome of Pseudomonas nitroreducens DF05.</title>
        <authorList>
            <person name="Iyer R."/>
        </authorList>
    </citation>
    <scope>NUCLEOTIDE SEQUENCE [LARGE SCALE GENOMIC DNA]</scope>
    <source>
        <strain evidence="1 2">DF05</strain>
    </source>
</reference>
<dbReference type="PANTHER" id="PTHR46246">
    <property type="entry name" value="GUANOSINE-3',5'-BIS(DIPHOSPHATE) 3'-PYROPHOSPHOHYDROLASE MESH1"/>
    <property type="match status" value="1"/>
</dbReference>
<comment type="caution">
    <text evidence="1">The sequence shown here is derived from an EMBL/GenBank/DDBJ whole genome shotgun (WGS) entry which is preliminary data.</text>
</comment>
<dbReference type="PANTHER" id="PTHR46246:SF1">
    <property type="entry name" value="GUANOSINE-3',5'-BIS(DIPHOSPHATE) 3'-PYROPHOSPHOHYDROLASE MESH1"/>
    <property type="match status" value="1"/>
</dbReference>
<evidence type="ECO:0008006" key="3">
    <source>
        <dbReference type="Google" id="ProtNLM"/>
    </source>
</evidence>
<dbReference type="SUPFAM" id="SSF109604">
    <property type="entry name" value="HD-domain/PDEase-like"/>
    <property type="match status" value="1"/>
</dbReference>
<dbReference type="Gene3D" id="1.10.3210.10">
    <property type="entry name" value="Hypothetical protein af1432"/>
    <property type="match status" value="1"/>
</dbReference>
<dbReference type="InterPro" id="IPR052194">
    <property type="entry name" value="MESH1"/>
</dbReference>
<dbReference type="GO" id="GO:0008893">
    <property type="term" value="F:guanosine-3',5'-bis(diphosphate) 3'-diphosphatase activity"/>
    <property type="evidence" value="ECO:0007669"/>
    <property type="project" value="TreeGrafter"/>
</dbReference>
<sequence length="176" mass="19766">MDLQDSYNDAWLFAASAHAGQTLAASTLPYAVHLAMVANEVMAADREAPIQRLAETVQIALLHDVLEDTPVPFDELQMRFGEFVAEGARHLSKVVNGEKLPFDIYLERLATGAPQYAIVKLCDRITNLLPPPSTWARSKIADYHAESQRILDALGHAHEPSAERLRTKIDHYRRYF</sequence>